<dbReference type="Gene3D" id="3.20.20.70">
    <property type="entry name" value="Aldolase class I"/>
    <property type="match status" value="1"/>
</dbReference>
<feature type="binding site" evidence="12">
    <location>
        <position position="138"/>
    </location>
    <ligand>
        <name>S-adenosyl-L-methionine</name>
        <dbReference type="ChEBI" id="CHEBI:59789"/>
    </ligand>
</feature>
<feature type="binding site" evidence="12">
    <location>
        <position position="48"/>
    </location>
    <ligand>
        <name>[4Fe-4S] cluster</name>
        <dbReference type="ChEBI" id="CHEBI:49883"/>
        <label>1</label>
        <note>4Fe-4S-S-AdoMet</note>
    </ligand>
</feature>
<dbReference type="CDD" id="cd21117">
    <property type="entry name" value="Twitch_MoaA"/>
    <property type="match status" value="1"/>
</dbReference>
<evidence type="ECO:0000256" key="2">
    <source>
        <dbReference type="ARBA" id="ARBA00022485"/>
    </source>
</evidence>
<dbReference type="GO" id="GO:0051539">
    <property type="term" value="F:4 iron, 4 sulfur cluster binding"/>
    <property type="evidence" value="ECO:0007669"/>
    <property type="project" value="UniProtKB-UniRule"/>
</dbReference>
<comment type="caution">
    <text evidence="14">The sequence shown here is derived from an EMBL/GenBank/DDBJ whole genome shotgun (WGS) entry which is preliminary data.</text>
</comment>
<evidence type="ECO:0000256" key="6">
    <source>
        <dbReference type="ARBA" id="ARBA00023004"/>
    </source>
</evidence>
<feature type="binding site" evidence="12">
    <location>
        <position position="209"/>
    </location>
    <ligand>
        <name>S-adenosyl-L-methionine</name>
        <dbReference type="ChEBI" id="CHEBI:59789"/>
    </ligand>
</feature>
<keyword evidence="15" id="KW-1185">Reference proteome</keyword>
<feature type="binding site" evidence="12">
    <location>
        <position position="87"/>
    </location>
    <ligand>
        <name>S-adenosyl-L-methionine</name>
        <dbReference type="ChEBI" id="CHEBI:59789"/>
    </ligand>
</feature>
<comment type="catalytic activity">
    <reaction evidence="11 12">
        <text>GTP + AH2 + S-adenosyl-L-methionine = (8S)-3',8-cyclo-7,8-dihydroguanosine 5'-triphosphate + 5'-deoxyadenosine + L-methionine + A + H(+)</text>
        <dbReference type="Rhea" id="RHEA:49576"/>
        <dbReference type="ChEBI" id="CHEBI:13193"/>
        <dbReference type="ChEBI" id="CHEBI:15378"/>
        <dbReference type="ChEBI" id="CHEBI:17319"/>
        <dbReference type="ChEBI" id="CHEBI:17499"/>
        <dbReference type="ChEBI" id="CHEBI:37565"/>
        <dbReference type="ChEBI" id="CHEBI:57844"/>
        <dbReference type="ChEBI" id="CHEBI:59789"/>
        <dbReference type="ChEBI" id="CHEBI:131766"/>
        <dbReference type="EC" id="4.1.99.22"/>
    </reaction>
</comment>
<comment type="function">
    <text evidence="12">Catalyzes the cyclization of GTP to (8S)-3',8-cyclo-7,8-dihydroguanosine 5'-triphosphate.</text>
</comment>
<dbReference type="EC" id="4.1.99.22" evidence="1 12"/>
<dbReference type="GO" id="GO:0061799">
    <property type="term" value="F:cyclic pyranopterin monophosphate synthase activity"/>
    <property type="evidence" value="ECO:0007669"/>
    <property type="project" value="TreeGrafter"/>
</dbReference>
<dbReference type="Pfam" id="PF06463">
    <property type="entry name" value="Mob_synth_C"/>
    <property type="match status" value="1"/>
</dbReference>
<accession>A0A4R2L3T3</accession>
<dbReference type="GO" id="GO:0061798">
    <property type="term" value="F:GTP 3',8'-cyclase activity"/>
    <property type="evidence" value="ECO:0007669"/>
    <property type="project" value="UniProtKB-UniRule"/>
</dbReference>
<dbReference type="SMART" id="SM00729">
    <property type="entry name" value="Elp3"/>
    <property type="match status" value="1"/>
</dbReference>
<dbReference type="CDD" id="cd01335">
    <property type="entry name" value="Radical_SAM"/>
    <property type="match status" value="1"/>
</dbReference>
<reference evidence="14 15" key="1">
    <citation type="submission" date="2019-03" db="EMBL/GenBank/DDBJ databases">
        <title>Genomic Encyclopedia of Type Strains, Phase IV (KMG-IV): sequencing the most valuable type-strain genomes for metagenomic binning, comparative biology and taxonomic classification.</title>
        <authorList>
            <person name="Goeker M."/>
        </authorList>
    </citation>
    <scope>NUCLEOTIDE SEQUENCE [LARGE SCALE GENOMIC DNA]</scope>
    <source>
        <strain evidence="14 15">DSM 25287</strain>
    </source>
</reference>
<evidence type="ECO:0000256" key="11">
    <source>
        <dbReference type="ARBA" id="ARBA00048697"/>
    </source>
</evidence>
<evidence type="ECO:0000313" key="14">
    <source>
        <dbReference type="EMBL" id="TCO80382.1"/>
    </source>
</evidence>
<keyword evidence="5 12" id="KW-0547">Nucleotide-binding</keyword>
<evidence type="ECO:0000256" key="5">
    <source>
        <dbReference type="ARBA" id="ARBA00022741"/>
    </source>
</evidence>
<dbReference type="UniPathway" id="UPA00344"/>
<feature type="binding site" evidence="12">
    <location>
        <position position="114"/>
    </location>
    <ligand>
        <name>GTP</name>
        <dbReference type="ChEBI" id="CHEBI:37565"/>
    </ligand>
</feature>
<feature type="binding site" evidence="12">
    <location>
        <position position="290"/>
    </location>
    <ligand>
        <name>[4Fe-4S] cluster</name>
        <dbReference type="ChEBI" id="CHEBI:49883"/>
        <label>2</label>
        <note>4Fe-4S-substrate</note>
    </ligand>
</feature>
<dbReference type="InterPro" id="IPR050105">
    <property type="entry name" value="MoCo_biosynth_MoaA/MoaC"/>
</dbReference>
<dbReference type="PANTHER" id="PTHR22960:SF0">
    <property type="entry name" value="MOLYBDENUM COFACTOR BIOSYNTHESIS PROTEIN 1"/>
    <property type="match status" value="1"/>
</dbReference>
<dbReference type="SUPFAM" id="SSF102114">
    <property type="entry name" value="Radical SAM enzymes"/>
    <property type="match status" value="1"/>
</dbReference>
<dbReference type="GO" id="GO:1904047">
    <property type="term" value="F:S-adenosyl-L-methionine binding"/>
    <property type="evidence" value="ECO:0007669"/>
    <property type="project" value="UniProtKB-UniRule"/>
</dbReference>
<dbReference type="Pfam" id="PF04055">
    <property type="entry name" value="Radical_SAM"/>
    <property type="match status" value="1"/>
</dbReference>
<keyword evidence="6 12" id="KW-0408">Iron</keyword>
<feature type="binding site" evidence="12">
    <location>
        <position position="276"/>
    </location>
    <ligand>
        <name>[4Fe-4S] cluster</name>
        <dbReference type="ChEBI" id="CHEBI:49883"/>
        <label>2</label>
        <note>4Fe-4S-substrate</note>
    </ligand>
</feature>
<feature type="binding site" evidence="12">
    <location>
        <position position="175"/>
    </location>
    <ligand>
        <name>GTP</name>
        <dbReference type="ChEBI" id="CHEBI:37565"/>
    </ligand>
</feature>
<dbReference type="InterPro" id="IPR013785">
    <property type="entry name" value="Aldolase_TIM"/>
</dbReference>
<dbReference type="InterPro" id="IPR006638">
    <property type="entry name" value="Elp3/MiaA/NifB-like_rSAM"/>
</dbReference>
<proteinExistence type="inferred from homology"/>
<feature type="binding site" evidence="12">
    <location>
        <position position="47"/>
    </location>
    <ligand>
        <name>S-adenosyl-L-methionine</name>
        <dbReference type="ChEBI" id="CHEBI:59789"/>
    </ligand>
</feature>
<dbReference type="PROSITE" id="PS01305">
    <property type="entry name" value="MOAA_NIFB_PQQE"/>
    <property type="match status" value="1"/>
</dbReference>
<keyword evidence="7 12" id="KW-0411">Iron-sulfur</keyword>
<evidence type="ECO:0000256" key="1">
    <source>
        <dbReference type="ARBA" id="ARBA00012167"/>
    </source>
</evidence>
<dbReference type="InterPro" id="IPR007197">
    <property type="entry name" value="rSAM"/>
</dbReference>
<feature type="binding site" evidence="12">
    <location>
        <position position="34"/>
    </location>
    <ligand>
        <name>GTP</name>
        <dbReference type="ChEBI" id="CHEBI:37565"/>
    </ligand>
</feature>
<keyword evidence="2 12" id="KW-0004">4Fe-4S</keyword>
<evidence type="ECO:0000259" key="13">
    <source>
        <dbReference type="PROSITE" id="PS51918"/>
    </source>
</evidence>
<dbReference type="PROSITE" id="PS51918">
    <property type="entry name" value="RADICAL_SAM"/>
    <property type="match status" value="1"/>
</dbReference>
<dbReference type="SFLD" id="SFLDG01386">
    <property type="entry name" value="main_SPASM_domain-containing"/>
    <property type="match status" value="1"/>
</dbReference>
<evidence type="ECO:0000256" key="7">
    <source>
        <dbReference type="ARBA" id="ARBA00023014"/>
    </source>
</evidence>
<dbReference type="HAMAP" id="MF_01225_B">
    <property type="entry name" value="MoaA_B"/>
    <property type="match status" value="1"/>
</dbReference>
<organism evidence="14 15">
    <name type="scientific">Plasticicumulans lactativorans</name>
    <dbReference type="NCBI Taxonomy" id="1133106"/>
    <lineage>
        <taxon>Bacteria</taxon>
        <taxon>Pseudomonadati</taxon>
        <taxon>Pseudomonadota</taxon>
        <taxon>Gammaproteobacteria</taxon>
        <taxon>Candidatus Competibacteraceae</taxon>
        <taxon>Plasticicumulans</taxon>
    </lineage>
</organism>
<comment type="cofactor">
    <cofactor evidence="12">
        <name>[4Fe-4S] cluster</name>
        <dbReference type="ChEBI" id="CHEBI:49883"/>
    </cofactor>
    <text evidence="12">Binds 2 [4Fe-4S] clusters. Binds 1 [4Fe-4S] cluster coordinated with 3 cysteines and an exchangeable S-adenosyl-L-methionine and 1 [4Fe-4S] cluster coordinated with 3 cysteines and the GTP-derived substrate.</text>
</comment>
<dbReference type="GO" id="GO:0046872">
    <property type="term" value="F:metal ion binding"/>
    <property type="evidence" value="ECO:0007669"/>
    <property type="project" value="UniProtKB-KW"/>
</dbReference>
<evidence type="ECO:0000256" key="10">
    <source>
        <dbReference type="ARBA" id="ARBA00023239"/>
    </source>
</evidence>
<dbReference type="SFLD" id="SFLDG01383">
    <property type="entry name" value="cyclic_pyranopterin_phosphate"/>
    <property type="match status" value="1"/>
</dbReference>
<keyword evidence="10 12" id="KW-0456">Lyase</keyword>
<dbReference type="InterPro" id="IPR058240">
    <property type="entry name" value="rSAM_sf"/>
</dbReference>
<comment type="pathway">
    <text evidence="12">Cofactor biosynthesis; molybdopterin biosynthesis.</text>
</comment>
<feature type="binding site" evidence="12">
    <location>
        <position position="273"/>
    </location>
    <ligand>
        <name>[4Fe-4S] cluster</name>
        <dbReference type="ChEBI" id="CHEBI:49883"/>
        <label>2</label>
        <note>4Fe-4S-substrate</note>
    </ligand>
</feature>
<evidence type="ECO:0000313" key="15">
    <source>
        <dbReference type="Proteomes" id="UP000295765"/>
    </source>
</evidence>
<dbReference type="InterPro" id="IPR013483">
    <property type="entry name" value="MoaA"/>
</dbReference>
<protein>
    <recommendedName>
        <fullName evidence="1 12">GTP 3',8-cyclase</fullName>
        <ecNumber evidence="1 12">4.1.99.22</ecNumber>
    </recommendedName>
    <alternativeName>
        <fullName evidence="12">Molybdenum cofactor biosynthesis protein A</fullName>
    </alternativeName>
</protein>
<feature type="binding site" evidence="12">
    <location>
        <begin position="278"/>
        <end position="280"/>
    </location>
    <ligand>
        <name>GTP</name>
        <dbReference type="ChEBI" id="CHEBI:37565"/>
    </ligand>
</feature>
<dbReference type="EMBL" id="SLWY01000014">
    <property type="protein sequence ID" value="TCO80382.1"/>
    <property type="molecule type" value="Genomic_DNA"/>
</dbReference>
<dbReference type="GO" id="GO:0006777">
    <property type="term" value="P:Mo-molybdopterin cofactor biosynthetic process"/>
    <property type="evidence" value="ECO:0007669"/>
    <property type="project" value="UniProtKB-UniRule"/>
</dbReference>
<keyword evidence="3 12" id="KW-0949">S-adenosyl-L-methionine</keyword>
<comment type="similarity">
    <text evidence="12">Belongs to the radical SAM superfamily. MoaA family.</text>
</comment>
<keyword evidence="8 12" id="KW-0342">GTP-binding</keyword>
<evidence type="ECO:0000256" key="9">
    <source>
        <dbReference type="ARBA" id="ARBA00023150"/>
    </source>
</evidence>
<sequence>MIESAVAGVAAPAAHPQPTPALIDRFGRHVTYVRLSVTDRCDFRCVYCMAEEMHFLPRAQVLTLEELAEVGRAFVELGVRKIRLTGGEPLVRRDVLQLFEDLGRLPQLKELVLTTNGSQLERLAAPLRAAGVARINVSLDSLRPERFRRITRVGELDAVLRGIRAAQAAGFARIKLNAVILKHRNEDEVVDLARFAIGNGFDISYIEEMPLGVIGDHDRAAAYYSSDAIRRDLERHFELVATTETTGGPSKYYRVPGTASRIGFISPHSHNFCGDCNRVRVSAEGRLLLCLGQEHSVDLRHVLRAHPGERERLKQAIVEAMQIKPKGHDFDLRAQPVIMRHMNMTGG</sequence>
<evidence type="ECO:0000256" key="8">
    <source>
        <dbReference type="ARBA" id="ARBA00023134"/>
    </source>
</evidence>
<keyword evidence="9 12" id="KW-0501">Molybdenum cofactor biosynthesis</keyword>
<name>A0A4R2L3T3_9GAMM</name>
<dbReference type="PANTHER" id="PTHR22960">
    <property type="entry name" value="MOLYBDOPTERIN COFACTOR SYNTHESIS PROTEIN A"/>
    <property type="match status" value="1"/>
</dbReference>
<keyword evidence="4 12" id="KW-0479">Metal-binding</keyword>
<dbReference type="SFLD" id="SFLDS00029">
    <property type="entry name" value="Radical_SAM"/>
    <property type="match status" value="1"/>
</dbReference>
<dbReference type="NCBIfam" id="TIGR02666">
    <property type="entry name" value="moaA"/>
    <property type="match status" value="1"/>
</dbReference>
<dbReference type="InterPro" id="IPR010505">
    <property type="entry name" value="MoaA_twitch"/>
</dbReference>
<dbReference type="InterPro" id="IPR040064">
    <property type="entry name" value="MoaA-like"/>
</dbReference>
<feature type="binding site" evidence="12">
    <location>
        <position position="83"/>
    </location>
    <ligand>
        <name>GTP</name>
        <dbReference type="ChEBI" id="CHEBI:37565"/>
    </ligand>
</feature>
<dbReference type="AlphaFoldDB" id="A0A4R2L3T3"/>
<dbReference type="InterPro" id="IPR000385">
    <property type="entry name" value="MoaA_NifB_PqqE_Fe-S-bd_CS"/>
</dbReference>
<feature type="binding site" evidence="12">
    <location>
        <position position="41"/>
    </location>
    <ligand>
        <name>[4Fe-4S] cluster</name>
        <dbReference type="ChEBI" id="CHEBI:49883"/>
        <label>1</label>
        <note>4Fe-4S-S-AdoMet</note>
    </ligand>
</feature>
<dbReference type="SFLD" id="SFLDG01067">
    <property type="entry name" value="SPASM/twitch_domain_containing"/>
    <property type="match status" value="1"/>
</dbReference>
<comment type="subunit">
    <text evidence="12">Monomer and homodimer.</text>
</comment>
<evidence type="ECO:0000256" key="3">
    <source>
        <dbReference type="ARBA" id="ARBA00022691"/>
    </source>
</evidence>
<gene>
    <name evidence="12" type="primary">moaA</name>
    <name evidence="14" type="ORF">EV699_11426</name>
</gene>
<feature type="domain" description="Radical SAM core" evidence="13">
    <location>
        <begin position="25"/>
        <end position="249"/>
    </location>
</feature>
<evidence type="ECO:0000256" key="12">
    <source>
        <dbReference type="HAMAP-Rule" id="MF_01225"/>
    </source>
</evidence>
<dbReference type="GO" id="GO:0005525">
    <property type="term" value="F:GTP binding"/>
    <property type="evidence" value="ECO:0007669"/>
    <property type="project" value="UniProtKB-UniRule"/>
</dbReference>
<evidence type="ECO:0000256" key="4">
    <source>
        <dbReference type="ARBA" id="ARBA00022723"/>
    </source>
</evidence>
<dbReference type="Proteomes" id="UP000295765">
    <property type="component" value="Unassembled WGS sequence"/>
</dbReference>
<feature type="binding site" evidence="12">
    <location>
        <position position="45"/>
    </location>
    <ligand>
        <name>[4Fe-4S] cluster</name>
        <dbReference type="ChEBI" id="CHEBI:49883"/>
        <label>1</label>
        <note>4Fe-4S-S-AdoMet</note>
    </ligand>
</feature>